<dbReference type="SUPFAM" id="SSF53383">
    <property type="entry name" value="PLP-dependent transferases"/>
    <property type="match status" value="1"/>
</dbReference>
<dbReference type="GO" id="GO:0042802">
    <property type="term" value="F:identical protein binding"/>
    <property type="evidence" value="ECO:0007669"/>
    <property type="project" value="TreeGrafter"/>
</dbReference>
<comment type="cofactor">
    <cofactor evidence="1">
        <name>pyridoxal 5'-phosphate</name>
        <dbReference type="ChEBI" id="CHEBI:597326"/>
    </cofactor>
</comment>
<dbReference type="GO" id="GO:0004069">
    <property type="term" value="F:L-aspartate:2-oxoglutarate aminotransferase activity"/>
    <property type="evidence" value="ECO:0007669"/>
    <property type="project" value="UniProtKB-EC"/>
</dbReference>
<name>A0A1Y6KVU7_9GAMM</name>
<dbReference type="RefSeq" id="WP_087820388.1">
    <property type="nucleotide sequence ID" value="NZ_FYAH01000002.1"/>
</dbReference>
<dbReference type="CDD" id="cd00609">
    <property type="entry name" value="AAT_like"/>
    <property type="match status" value="1"/>
</dbReference>
<dbReference type="InterPro" id="IPR015421">
    <property type="entry name" value="PyrdxlP-dep_Trfase_major"/>
</dbReference>
<keyword evidence="4 8" id="KW-0032">Aminotransferase</keyword>
<evidence type="ECO:0000256" key="3">
    <source>
        <dbReference type="ARBA" id="ARBA00011738"/>
    </source>
</evidence>
<keyword evidence="6" id="KW-0663">Pyridoxal phosphate</keyword>
<dbReference type="Gene3D" id="3.90.1150.10">
    <property type="entry name" value="Aspartate Aminotransferase, domain 1"/>
    <property type="match status" value="1"/>
</dbReference>
<organism evidence="8 9">
    <name type="scientific">Photobacterium aquimaris</name>
    <dbReference type="NCBI Taxonomy" id="512643"/>
    <lineage>
        <taxon>Bacteria</taxon>
        <taxon>Pseudomonadati</taxon>
        <taxon>Pseudomonadota</taxon>
        <taxon>Gammaproteobacteria</taxon>
        <taxon>Vibrionales</taxon>
        <taxon>Vibrionaceae</taxon>
        <taxon>Photobacterium</taxon>
    </lineage>
</organism>
<dbReference type="GO" id="GO:0004838">
    <property type="term" value="F:L-tyrosine-2-oxoglutarate transaminase activity"/>
    <property type="evidence" value="ECO:0007669"/>
    <property type="project" value="TreeGrafter"/>
</dbReference>
<comment type="subunit">
    <text evidence="3">Homodimer.</text>
</comment>
<evidence type="ECO:0000256" key="5">
    <source>
        <dbReference type="ARBA" id="ARBA00022679"/>
    </source>
</evidence>
<dbReference type="Gene3D" id="3.40.640.10">
    <property type="entry name" value="Type I PLP-dependent aspartate aminotransferase-like (Major domain)"/>
    <property type="match status" value="1"/>
</dbReference>
<keyword evidence="9" id="KW-1185">Reference proteome</keyword>
<dbReference type="EC" id="2.6.1.1" evidence="8"/>
<dbReference type="GO" id="GO:0030170">
    <property type="term" value="F:pyridoxal phosphate binding"/>
    <property type="evidence" value="ECO:0007669"/>
    <property type="project" value="InterPro"/>
</dbReference>
<keyword evidence="5 8" id="KW-0808">Transferase</keyword>
<sequence>MFTQLSAAQPDPILSLSLIYNADQRENKMDLGIGVYRNNHGQTPIMTAISQAETRLLQTQTTKSYVGLAGSEVFNQAMIDLLLANTSAHSRTVGVQTPGASGALRMLADLLHVANANTTVWLTDPSYVNHKPVMEAAGLKVKFYPYFDRVTKQVNTDAMLSALAQAGSNDVVLLHGCCHNPTGADISLEDWQAITALANKNGFMPFVDMAYLGFGDSLEQDGAGLKFMADNIEEMMIATSCSKNFGLYRERTGAALLVGGNISDAQKAKGRILTLARASYTMPPDHGAALVADILTDSALTAVWKQELTMMQQRIIGLRQRLVQTLTAKGCDQFTFIADHKGMFSMTGLSPEQIMRLRDEFAIYAVGDGRVNIAGLQEQQIDYLADALIAVTQ</sequence>
<evidence type="ECO:0000259" key="7">
    <source>
        <dbReference type="Pfam" id="PF00155"/>
    </source>
</evidence>
<evidence type="ECO:0000256" key="6">
    <source>
        <dbReference type="ARBA" id="ARBA00022898"/>
    </source>
</evidence>
<evidence type="ECO:0000256" key="2">
    <source>
        <dbReference type="ARBA" id="ARBA00007441"/>
    </source>
</evidence>
<evidence type="ECO:0000256" key="4">
    <source>
        <dbReference type="ARBA" id="ARBA00022576"/>
    </source>
</evidence>
<evidence type="ECO:0000256" key="1">
    <source>
        <dbReference type="ARBA" id="ARBA00001933"/>
    </source>
</evidence>
<dbReference type="GO" id="GO:0005829">
    <property type="term" value="C:cytosol"/>
    <property type="evidence" value="ECO:0007669"/>
    <property type="project" value="TreeGrafter"/>
</dbReference>
<protein>
    <submittedName>
        <fullName evidence="8">Aspartate aminotransferase</fullName>
        <ecNumber evidence="8">2.6.1.1</ecNumber>
    </submittedName>
</protein>
<reference evidence="9" key="1">
    <citation type="submission" date="2017-06" db="EMBL/GenBank/DDBJ databases">
        <authorList>
            <person name="Rodrigo-Torres L."/>
            <person name="Arahal R. D."/>
            <person name="Lucena T."/>
        </authorList>
    </citation>
    <scope>NUCLEOTIDE SEQUENCE [LARGE SCALE GENOMIC DNA]</scope>
    <source>
        <strain evidence="9">type strain: CECT 9192</strain>
    </source>
</reference>
<dbReference type="Pfam" id="PF00155">
    <property type="entry name" value="Aminotran_1_2"/>
    <property type="match status" value="1"/>
</dbReference>
<feature type="domain" description="Aminotransferase class I/classII large" evidence="7">
    <location>
        <begin position="27"/>
        <end position="388"/>
    </location>
</feature>
<dbReference type="EMBL" id="FYAH01000002">
    <property type="protein sequence ID" value="SMY16300.1"/>
    <property type="molecule type" value="Genomic_DNA"/>
</dbReference>
<dbReference type="InterPro" id="IPR015422">
    <property type="entry name" value="PyrdxlP-dep_Trfase_small"/>
</dbReference>
<evidence type="ECO:0000313" key="8">
    <source>
        <dbReference type="EMBL" id="SMY16300.1"/>
    </source>
</evidence>
<dbReference type="Proteomes" id="UP000196485">
    <property type="component" value="Unassembled WGS sequence"/>
</dbReference>
<dbReference type="PRINTS" id="PR00799">
    <property type="entry name" value="TRANSAMINASE"/>
</dbReference>
<gene>
    <name evidence="8" type="primary">aspC_2</name>
    <name evidence="8" type="ORF">PAQU9191_01531</name>
</gene>
<dbReference type="InterPro" id="IPR004839">
    <property type="entry name" value="Aminotransferase_I/II_large"/>
</dbReference>
<dbReference type="GO" id="GO:0033585">
    <property type="term" value="P:L-phenylalanine biosynthetic process from chorismate via phenylpyruvate"/>
    <property type="evidence" value="ECO:0007669"/>
    <property type="project" value="TreeGrafter"/>
</dbReference>
<dbReference type="AlphaFoldDB" id="A0A1Y6KVU7"/>
<dbReference type="InterPro" id="IPR000796">
    <property type="entry name" value="Asp_trans"/>
</dbReference>
<accession>A0A1Y6KVU7</accession>
<dbReference type="PANTHER" id="PTHR11879:SF22">
    <property type="entry name" value="ASPARTATE AMINOTRANSFERASE, MITOCHONDRIAL"/>
    <property type="match status" value="1"/>
</dbReference>
<proteinExistence type="inferred from homology"/>
<evidence type="ECO:0000313" key="9">
    <source>
        <dbReference type="Proteomes" id="UP000196485"/>
    </source>
</evidence>
<dbReference type="NCBIfam" id="NF006719">
    <property type="entry name" value="PRK09257.1"/>
    <property type="match status" value="1"/>
</dbReference>
<dbReference type="InterPro" id="IPR015424">
    <property type="entry name" value="PyrdxlP-dep_Trfase"/>
</dbReference>
<comment type="similarity">
    <text evidence="2">Belongs to the class-I pyridoxal-phosphate-dependent aminotransferase family.</text>
</comment>
<dbReference type="PANTHER" id="PTHR11879">
    <property type="entry name" value="ASPARTATE AMINOTRANSFERASE"/>
    <property type="match status" value="1"/>
</dbReference>